<accession>A0ABW1QVK5</accession>
<keyword evidence="3" id="KW-1185">Reference proteome</keyword>
<feature type="chain" id="PRO_5047265217" description="Carboxypeptidase regulatory-like domain-containing protein" evidence="1">
    <location>
        <begin position="23"/>
        <end position="247"/>
    </location>
</feature>
<reference evidence="3" key="1">
    <citation type="journal article" date="2019" name="Int. J. Syst. Evol. Microbiol.">
        <title>The Global Catalogue of Microorganisms (GCM) 10K type strain sequencing project: providing services to taxonomists for standard genome sequencing and annotation.</title>
        <authorList>
            <consortium name="The Broad Institute Genomics Platform"/>
            <consortium name="The Broad Institute Genome Sequencing Center for Infectious Disease"/>
            <person name="Wu L."/>
            <person name="Ma J."/>
        </authorList>
    </citation>
    <scope>NUCLEOTIDE SEQUENCE [LARGE SCALE GENOMIC DNA]</scope>
    <source>
        <strain evidence="3">DFY28</strain>
    </source>
</reference>
<dbReference type="RefSeq" id="WP_128219322.1">
    <property type="nucleotide sequence ID" value="NZ_CP034929.1"/>
</dbReference>
<evidence type="ECO:0000313" key="3">
    <source>
        <dbReference type="Proteomes" id="UP001596098"/>
    </source>
</evidence>
<protein>
    <recommendedName>
        <fullName evidence="4">Carboxypeptidase regulatory-like domain-containing protein</fullName>
    </recommendedName>
</protein>
<proteinExistence type="predicted"/>
<dbReference type="Proteomes" id="UP001596098">
    <property type="component" value="Unassembled WGS sequence"/>
</dbReference>
<evidence type="ECO:0000256" key="1">
    <source>
        <dbReference type="SAM" id="SignalP"/>
    </source>
</evidence>
<name>A0ABW1QVK5_9ACTN</name>
<feature type="signal peptide" evidence="1">
    <location>
        <begin position="1"/>
        <end position="22"/>
    </location>
</feature>
<keyword evidence="1" id="KW-0732">Signal</keyword>
<evidence type="ECO:0008006" key="4">
    <source>
        <dbReference type="Google" id="ProtNLM"/>
    </source>
</evidence>
<sequence>MVVLVASALAWTPLLWNPPAWSSLATPSASATHATSAAPARTPVVARVVADVRGGQAGALSTTVAKVDLQVRTRAGRWKRATGWSHRTTGRRFREVDLRGVRPGVYRVVVTHPHYLVATTAPFRVRGSAPVKLAPIRLDRGARVTGTYVADGGWSMEHPPTARAYLRTRTSSGKWTWKLVREARTVALEDDVTDAFDLRGLPAGTYAVCIHVRTTGCLGGSSPRTAQQVKVAARSTVADLVIRRTTL</sequence>
<gene>
    <name evidence="2" type="ORF">ACFPWU_05280</name>
</gene>
<evidence type="ECO:0000313" key="2">
    <source>
        <dbReference type="EMBL" id="MFC6153073.1"/>
    </source>
</evidence>
<comment type="caution">
    <text evidence="2">The sequence shown here is derived from an EMBL/GenBank/DDBJ whole genome shotgun (WGS) entry which is preliminary data.</text>
</comment>
<dbReference type="EMBL" id="JBHSQI010000002">
    <property type="protein sequence ID" value="MFC6153073.1"/>
    <property type="molecule type" value="Genomic_DNA"/>
</dbReference>
<organism evidence="2 3">
    <name type="scientific">Nocardioides yefusunii</name>
    <dbReference type="NCBI Taxonomy" id="2500546"/>
    <lineage>
        <taxon>Bacteria</taxon>
        <taxon>Bacillati</taxon>
        <taxon>Actinomycetota</taxon>
        <taxon>Actinomycetes</taxon>
        <taxon>Propionibacteriales</taxon>
        <taxon>Nocardioidaceae</taxon>
        <taxon>Nocardioides</taxon>
    </lineage>
</organism>